<name>A0A6G7Y2R9_9ACTN</name>
<keyword evidence="2" id="KW-1185">Reference proteome</keyword>
<organism evidence="1 2">
    <name type="scientific">Propioniciclava coleopterorum</name>
    <dbReference type="NCBI Taxonomy" id="2714937"/>
    <lineage>
        <taxon>Bacteria</taxon>
        <taxon>Bacillati</taxon>
        <taxon>Actinomycetota</taxon>
        <taxon>Actinomycetes</taxon>
        <taxon>Propionibacteriales</taxon>
        <taxon>Propionibacteriaceae</taxon>
        <taxon>Propioniciclava</taxon>
    </lineage>
</organism>
<reference evidence="1 2" key="1">
    <citation type="submission" date="2020-03" db="EMBL/GenBank/DDBJ databases">
        <title>Propioniciclava sp. nov., isolated from Hydrophilus acuminatus.</title>
        <authorList>
            <person name="Hyun D.-W."/>
            <person name="Bae J.-W."/>
        </authorList>
    </citation>
    <scope>NUCLEOTIDE SEQUENCE [LARGE SCALE GENOMIC DNA]</scope>
    <source>
        <strain evidence="1 2">HDW11</strain>
    </source>
</reference>
<evidence type="ECO:0000313" key="1">
    <source>
        <dbReference type="EMBL" id="QIK71102.1"/>
    </source>
</evidence>
<sequence length="315" mass="34129">MTHPTSPTTIRTMTDLVEVIPTLLGFHPCDSIVVVAVEDGHVLVTARADLPREEERLAPALDSLWRRYPRALFLLLGFCADPAVAWATLARVDADLPATTERRYLVVGDDRWFDAPDGEGTPYDRLGNVHVARAAFEGRPVRRSRAELAALIETSRTPEEVAASLRRVEASLQDDGDLLGRAEALLAAHLADPGELDLDDVTLLCLASHDDGFLDRHLWGMTPQEARVQQRLWLQVVRASVPSCRGGALVALGLTSWLCGEGALQVVCLEALGRVAGPPGWIDLLDLVNTAALSPNHWDALVAGHRDVPATASGF</sequence>
<dbReference type="KEGG" id="prv:G7070_00865"/>
<accession>A0A6G7Y2R9</accession>
<dbReference type="Proteomes" id="UP000501058">
    <property type="component" value="Chromosome"/>
</dbReference>
<evidence type="ECO:0000313" key="2">
    <source>
        <dbReference type="Proteomes" id="UP000501058"/>
    </source>
</evidence>
<proteinExistence type="predicted"/>
<dbReference type="EMBL" id="CP049865">
    <property type="protein sequence ID" value="QIK71102.1"/>
    <property type="molecule type" value="Genomic_DNA"/>
</dbReference>
<gene>
    <name evidence="1" type="ORF">G7070_00865</name>
</gene>
<protein>
    <submittedName>
        <fullName evidence="1">DUF4192 family protein</fullName>
    </submittedName>
</protein>
<dbReference type="Pfam" id="PF13830">
    <property type="entry name" value="DUF4192"/>
    <property type="match status" value="1"/>
</dbReference>
<dbReference type="InterPro" id="IPR025447">
    <property type="entry name" value="DUF4192"/>
</dbReference>
<dbReference type="RefSeq" id="WP_166231115.1">
    <property type="nucleotide sequence ID" value="NZ_CP049865.1"/>
</dbReference>
<dbReference type="AlphaFoldDB" id="A0A6G7Y2R9"/>